<dbReference type="Pfam" id="PF12772">
    <property type="entry name" value="GHBP"/>
    <property type="match status" value="2"/>
</dbReference>
<feature type="region of interest" description="Disordered" evidence="1">
    <location>
        <begin position="939"/>
        <end position="996"/>
    </location>
</feature>
<comment type="caution">
    <text evidence="4">The sequence shown here is derived from an EMBL/GenBank/DDBJ whole genome shotgun (WGS) entry which is preliminary data.</text>
</comment>
<name>A0AAE0R2K5_9TELE</name>
<dbReference type="AlphaFoldDB" id="A0AAE0R2K5"/>
<evidence type="ECO:0000256" key="1">
    <source>
        <dbReference type="SAM" id="MobiDB-lite"/>
    </source>
</evidence>
<feature type="transmembrane region" description="Helical" evidence="2">
    <location>
        <begin position="62"/>
        <end position="85"/>
    </location>
</feature>
<keyword evidence="2" id="KW-0812">Transmembrane</keyword>
<dbReference type="InterPro" id="IPR025871">
    <property type="entry name" value="GHBP"/>
</dbReference>
<sequence>VTVTVIIIIIIITVIIIIIIITIIITITIIIAIAIVIVTVIIIIIIITVIIIIIIITIIITITIIIAIAIVTVIIIIIIIIIITIITIIITIIIIITIPFRGGLAGVFWIIVLLQNPSSLQLEVTDPPIYQSGKGSPVLPHLVGCRSSELVTFRCWWSSGTFSNLSEPGTLSLFFQMKTGVFNSHLRESLNQIPREVGDIESEWTMFSSSIVDAAIRSCGRKVSGAGRGGNPRTQWWALEVRDAVKLKKESYRAWLAQGTPEAAEAYRQAKRAAARVVSEAKTRVWEEFGEAMEKDYRTASGKFWQAIRRLRRGKQLSANTVYSGGGQLLASTGDIVRRWKEYFEDLLNPADTPSVEEPEAEDSEVDSFITQAELTEVVQQLLSGKALGVDEICPEYLRSLDVVGLCFRSLDVVGIWGPWPSVKGCLVSPGLALGRFAAECEAAGMRVSTSKSEAMVLNRKKVACTLQVRGEFLPQVEEFKYLGVLFMSEGRMDREIDRWIGAAAAVVRSMYRSVVVSIYQSIYVPTLTYGHELWFMTERIRSRIQAAEMSFLRSVAGHSLRDRVRSPVTQEELRVEPLLLHIERGQVRWLGHLFRMPPGYLLGEVFRACPTGKKLRGRPRTRWRDYVSWLTWERLGIPPEELEEVITPSEWQECPEYTPYVQNECYFSREFTRIWTIYCVQLRSATLTHNITYDQQCFTVENIVFPDPPVCLNWTLLNISRSGLNFDIMVRWAPPPSAEVHTGWMSLKYEVHYRVQNSSHWDKLDLESGTQQSIYGLHTGKHYEVRVRCTMSAFKNFGDFSDSVFVHVPSNLSQEPMFPMRLLLIAGVIVLLIFLILILLSQQQRLMVILLPPVPAPKIKGIDPELLKTTFTSPEAASDQLDTVITVTYSSSFQHWEKGKLDELNSLLSSQHIYKPNLYPDDSWVEFIQIDLDEVAEKNESSDKQRLLGPSRHGSTRCLGSAHKGDGDSGLEMEPDREERHPLVSRSNSTPTPEQQIEIQTQFDRNDGNNWMNMDFYAQVSDVTPAGGVVLTPEQQNNTLRKKKGEEKEEDMKKDIQLMVIDSDRGYSSENVTRNLVSDSLSSQDPEQPYHVLNLDAEEEMQTCSYISDPSPPSVLPPLPDYTVVQEVDEQHSLLLNPSPAPQTPSCPQNPTKCPPNMPVGYLTPELLENFSP</sequence>
<feature type="non-terminal residue" evidence="4">
    <location>
        <position position="1"/>
    </location>
</feature>
<organism evidence="4 5">
    <name type="scientific">Hemibagrus guttatus</name>
    <dbReference type="NCBI Taxonomy" id="175788"/>
    <lineage>
        <taxon>Eukaryota</taxon>
        <taxon>Metazoa</taxon>
        <taxon>Chordata</taxon>
        <taxon>Craniata</taxon>
        <taxon>Vertebrata</taxon>
        <taxon>Euteleostomi</taxon>
        <taxon>Actinopterygii</taxon>
        <taxon>Neopterygii</taxon>
        <taxon>Teleostei</taxon>
        <taxon>Ostariophysi</taxon>
        <taxon>Siluriformes</taxon>
        <taxon>Bagridae</taxon>
        <taxon>Hemibagrus</taxon>
    </lineage>
</organism>
<keyword evidence="2" id="KW-1133">Transmembrane helix</keyword>
<feature type="domain" description="Fibronectin type-III" evidence="3">
    <location>
        <begin position="709"/>
        <end position="812"/>
    </location>
</feature>
<feature type="transmembrane region" description="Helical" evidence="2">
    <location>
        <begin position="92"/>
        <end position="114"/>
    </location>
</feature>
<dbReference type="InterPro" id="IPR013783">
    <property type="entry name" value="Ig-like_fold"/>
</dbReference>
<dbReference type="EMBL" id="JAUCMX010000007">
    <property type="protein sequence ID" value="KAK3540146.1"/>
    <property type="molecule type" value="Genomic_DNA"/>
</dbReference>
<reference evidence="4" key="1">
    <citation type="submission" date="2023-06" db="EMBL/GenBank/DDBJ databases">
        <title>Male Hemibagrus guttatus genome.</title>
        <authorList>
            <person name="Bian C."/>
        </authorList>
    </citation>
    <scope>NUCLEOTIDE SEQUENCE</scope>
    <source>
        <strain evidence="4">Male_cb2023</strain>
        <tissue evidence="4">Muscle</tissue>
    </source>
</reference>
<protein>
    <recommendedName>
        <fullName evidence="3">Fibronectin type-III domain-containing protein</fullName>
    </recommendedName>
</protein>
<evidence type="ECO:0000313" key="5">
    <source>
        <dbReference type="Proteomes" id="UP001274896"/>
    </source>
</evidence>
<keyword evidence="2" id="KW-0472">Membrane</keyword>
<dbReference type="PANTHER" id="PTHR47027:SF30">
    <property type="entry name" value="THAP-TYPE DOMAIN-CONTAINING PROTEIN"/>
    <property type="match status" value="1"/>
</dbReference>
<feature type="transmembrane region" description="Helical" evidence="2">
    <location>
        <begin position="819"/>
        <end position="841"/>
    </location>
</feature>
<dbReference type="PANTHER" id="PTHR47027">
    <property type="entry name" value="REVERSE TRANSCRIPTASE DOMAIN-CONTAINING PROTEIN"/>
    <property type="match status" value="1"/>
</dbReference>
<evidence type="ECO:0000256" key="2">
    <source>
        <dbReference type="SAM" id="Phobius"/>
    </source>
</evidence>
<dbReference type="Gene3D" id="2.60.40.10">
    <property type="entry name" value="Immunoglobulins"/>
    <property type="match status" value="3"/>
</dbReference>
<feature type="transmembrane region" description="Helical" evidence="2">
    <location>
        <begin position="32"/>
        <end position="56"/>
    </location>
</feature>
<proteinExistence type="predicted"/>
<feature type="transmembrane region" description="Helical" evidence="2">
    <location>
        <begin position="6"/>
        <end position="25"/>
    </location>
</feature>
<accession>A0AAE0R2K5</accession>
<dbReference type="CDD" id="cd00063">
    <property type="entry name" value="FN3"/>
    <property type="match status" value="1"/>
</dbReference>
<dbReference type="Proteomes" id="UP001274896">
    <property type="component" value="Unassembled WGS sequence"/>
</dbReference>
<dbReference type="InterPro" id="IPR003961">
    <property type="entry name" value="FN3_dom"/>
</dbReference>
<dbReference type="InterPro" id="IPR036116">
    <property type="entry name" value="FN3_sf"/>
</dbReference>
<gene>
    <name evidence="4" type="ORF">QTP70_027056</name>
</gene>
<dbReference type="PROSITE" id="PS50853">
    <property type="entry name" value="FN3"/>
    <property type="match status" value="1"/>
</dbReference>
<feature type="region of interest" description="Disordered" evidence="1">
    <location>
        <begin position="1136"/>
        <end position="1162"/>
    </location>
</feature>
<feature type="compositionally biased region" description="Polar residues" evidence="1">
    <location>
        <begin position="986"/>
        <end position="996"/>
    </location>
</feature>
<keyword evidence="5" id="KW-1185">Reference proteome</keyword>
<dbReference type="SUPFAM" id="SSF49265">
    <property type="entry name" value="Fibronectin type III"/>
    <property type="match status" value="3"/>
</dbReference>
<evidence type="ECO:0000313" key="4">
    <source>
        <dbReference type="EMBL" id="KAK3540146.1"/>
    </source>
</evidence>
<evidence type="ECO:0000259" key="3">
    <source>
        <dbReference type="PROSITE" id="PS50853"/>
    </source>
</evidence>